<evidence type="ECO:0000259" key="11">
    <source>
        <dbReference type="Pfam" id="PF20671"/>
    </source>
</evidence>
<reference evidence="12" key="1">
    <citation type="submission" date="2021-03" db="EMBL/GenBank/DDBJ databases">
        <title>Comparative genomics and phylogenomic investigation of the class Geoglossomycetes provide insights into ecological specialization and systematics.</title>
        <authorList>
            <person name="Melie T."/>
            <person name="Pirro S."/>
            <person name="Miller A.N."/>
            <person name="Quandt A."/>
        </authorList>
    </citation>
    <scope>NUCLEOTIDE SEQUENCE</scope>
    <source>
        <strain evidence="12">CAQ_001_2017</strain>
    </source>
</reference>
<name>A0A9P8LG95_9PEZI</name>
<evidence type="ECO:0000256" key="4">
    <source>
        <dbReference type="ARBA" id="ARBA00022448"/>
    </source>
</evidence>
<dbReference type="GO" id="GO:0017119">
    <property type="term" value="C:Golgi transport complex"/>
    <property type="evidence" value="ECO:0007669"/>
    <property type="project" value="TreeGrafter"/>
</dbReference>
<accession>A0A9P8LG95</accession>
<dbReference type="EMBL" id="JAGHQM010000181">
    <property type="protein sequence ID" value="KAH0564773.1"/>
    <property type="molecule type" value="Genomic_DNA"/>
</dbReference>
<feature type="domain" description="Conserved oligomeric Golgi complex subunit 3 C-terminal" evidence="11">
    <location>
        <begin position="298"/>
        <end position="666"/>
    </location>
</feature>
<evidence type="ECO:0000256" key="9">
    <source>
        <dbReference type="SAM" id="MobiDB-lite"/>
    </source>
</evidence>
<dbReference type="PANTHER" id="PTHR13302:SF8">
    <property type="entry name" value="CONSERVED OLIGOMERIC GOLGI COMPLEX SUBUNIT 3"/>
    <property type="match status" value="1"/>
</dbReference>
<dbReference type="AlphaFoldDB" id="A0A9P8LG95"/>
<gene>
    <name evidence="12" type="ORF">GP486_001843</name>
</gene>
<keyword evidence="4" id="KW-0813">Transport</keyword>
<comment type="similarity">
    <text evidence="2">Belongs to the COG3 family.</text>
</comment>
<dbReference type="Pfam" id="PF20671">
    <property type="entry name" value="COG3_C"/>
    <property type="match status" value="1"/>
</dbReference>
<dbReference type="InterPro" id="IPR048685">
    <property type="entry name" value="COG3_C"/>
</dbReference>
<sequence>MYEDAWYNAFVPNSQSVEDKSTTIPEHRRRVSLLKQPDDRAEAESAQSDGIAGTHEEPAGLGVPPPATVARRAKSYSNFYDAMKAQLKKDLKGGHVGKSVHPDEIKTELDFTDWYHGLEHELEDSSNEEYRLYHDQLLMTESHLDSLLANTSSTLDLLNSLSASFKSVEAQTTAFQSQCEGLMLEQKRVSRLADDIAENLQYYNYLEPITRRMNAPNAGAFVRGKEYSDMLHTLDKCIEYMGSHSNHHDAHTYRSRYRLLLTRGLTLVRVHFVSSLRDITSDVTKRIADRQLNDTTMSALLYAKFRVGAADLKQIGQEIRKRAVSTQGTDGEVEYQSLMNELYQNYSATRGKLVIPLARRKIGEIAMAPSTAKDLVAFARSSIGYIRGVCVDEWALWKEWLEGEDGLYDFLESICEPLYDHLRPRIIHENKLLKLCELCTLLQTRYMQDQEDDQDPIDTNQLDFTPLIQPALEDAQTRLVFRAQAILRDEIENYRPKPGDLDYPPRTQTVPLSGTKNREPATQGKKASAVAPTEPIPRAPRNTEDDGDMEDRDSRWGFDTEAVFEGWYPTLRKAIWLLSKIYRLVNVGHHNALVEEVMSTVFDDLAHQIVHLTTISLHKAASLILSKSSAADSQLFLIKYLLILKSQIVAFDIEFVTPEVSFDFSAATNTFWELRERGGLFNARNLLRLVGGGLLPRVVENMLDAKVELDGRLRKVINDFTTGFAARMTVPIAEKTMVKERSDAGAAVKALRDVVEKEVPLLRRKLDEYLTDVRTKETLVDAVQDLVTENYEDFYAKHMSNTTKDGKTGRKGKGRDDETWDADTFAEWASGVFRVDRAGMSGIDDESRSRSVSRSGSMTFRPKIRKPRLTSCRLPSSPKAIQDHLTSIGSDKQ</sequence>
<dbReference type="GO" id="GO:0005801">
    <property type="term" value="C:cis-Golgi network"/>
    <property type="evidence" value="ECO:0007669"/>
    <property type="project" value="InterPro"/>
</dbReference>
<proteinExistence type="inferred from homology"/>
<evidence type="ECO:0000256" key="5">
    <source>
        <dbReference type="ARBA" id="ARBA00022927"/>
    </source>
</evidence>
<feature type="region of interest" description="Disordered" evidence="9">
    <location>
        <begin position="496"/>
        <end position="552"/>
    </location>
</feature>
<evidence type="ECO:0000313" key="12">
    <source>
        <dbReference type="EMBL" id="KAH0564773.1"/>
    </source>
</evidence>
<feature type="compositionally biased region" description="Polar residues" evidence="9">
    <location>
        <begin position="884"/>
        <end position="893"/>
    </location>
</feature>
<dbReference type="Proteomes" id="UP000750711">
    <property type="component" value="Unassembled WGS sequence"/>
</dbReference>
<keyword evidence="7" id="KW-0472">Membrane</keyword>
<evidence type="ECO:0000256" key="7">
    <source>
        <dbReference type="ARBA" id="ARBA00023136"/>
    </source>
</evidence>
<dbReference type="GO" id="GO:0000139">
    <property type="term" value="C:Golgi membrane"/>
    <property type="evidence" value="ECO:0007669"/>
    <property type="project" value="UniProtKB-SubCell"/>
</dbReference>
<comment type="caution">
    <text evidence="12">The sequence shown here is derived from an EMBL/GenBank/DDBJ whole genome shotgun (WGS) entry which is preliminary data.</text>
</comment>
<dbReference type="GO" id="GO:0007030">
    <property type="term" value="P:Golgi organization"/>
    <property type="evidence" value="ECO:0007669"/>
    <property type="project" value="TreeGrafter"/>
</dbReference>
<protein>
    <recommendedName>
        <fullName evidence="3">Conserved oligomeric Golgi complex subunit 3</fullName>
    </recommendedName>
    <alternativeName>
        <fullName evidence="8">Component of oligomeric Golgi complex 3</fullName>
    </alternativeName>
</protein>
<evidence type="ECO:0000256" key="6">
    <source>
        <dbReference type="ARBA" id="ARBA00023034"/>
    </source>
</evidence>
<dbReference type="GO" id="GO:0006891">
    <property type="term" value="P:intra-Golgi vesicle-mediated transport"/>
    <property type="evidence" value="ECO:0007669"/>
    <property type="project" value="TreeGrafter"/>
</dbReference>
<dbReference type="PANTHER" id="PTHR13302">
    <property type="entry name" value="CONSERVED OLIGOMERIC GOLGI COMPLEX COMPONENT 3"/>
    <property type="match status" value="1"/>
</dbReference>
<feature type="region of interest" description="Disordered" evidence="9">
    <location>
        <begin position="17"/>
        <end position="66"/>
    </location>
</feature>
<evidence type="ECO:0000313" key="13">
    <source>
        <dbReference type="Proteomes" id="UP000750711"/>
    </source>
</evidence>
<evidence type="ECO:0000259" key="10">
    <source>
        <dbReference type="Pfam" id="PF04136"/>
    </source>
</evidence>
<dbReference type="GO" id="GO:0006914">
    <property type="term" value="P:autophagy"/>
    <property type="evidence" value="ECO:0007669"/>
    <property type="project" value="TreeGrafter"/>
</dbReference>
<comment type="subcellular location">
    <subcellularLocation>
        <location evidence="1">Golgi apparatus membrane</location>
        <topology evidence="1">Peripheral membrane protein</topology>
    </subcellularLocation>
</comment>
<feature type="region of interest" description="Disordered" evidence="9">
    <location>
        <begin position="843"/>
        <end position="893"/>
    </location>
</feature>
<organism evidence="12 13">
    <name type="scientific">Trichoglossum hirsutum</name>
    <dbReference type="NCBI Taxonomy" id="265104"/>
    <lineage>
        <taxon>Eukaryota</taxon>
        <taxon>Fungi</taxon>
        <taxon>Dikarya</taxon>
        <taxon>Ascomycota</taxon>
        <taxon>Pezizomycotina</taxon>
        <taxon>Geoglossomycetes</taxon>
        <taxon>Geoglossales</taxon>
        <taxon>Geoglossaceae</taxon>
        <taxon>Trichoglossum</taxon>
    </lineage>
</organism>
<evidence type="ECO:0000256" key="1">
    <source>
        <dbReference type="ARBA" id="ARBA00004395"/>
    </source>
</evidence>
<evidence type="ECO:0000256" key="2">
    <source>
        <dbReference type="ARBA" id="ARBA00009936"/>
    </source>
</evidence>
<feature type="domain" description="Conserved oligomeric Golgi complex subunit 3 N-terminal" evidence="10">
    <location>
        <begin position="133"/>
        <end position="277"/>
    </location>
</feature>
<keyword evidence="6" id="KW-0333">Golgi apparatus</keyword>
<feature type="compositionally biased region" description="Polar residues" evidence="9">
    <location>
        <begin position="506"/>
        <end position="515"/>
    </location>
</feature>
<dbReference type="InterPro" id="IPR048320">
    <property type="entry name" value="COG3_N"/>
</dbReference>
<dbReference type="InterPro" id="IPR007265">
    <property type="entry name" value="COG_su3"/>
</dbReference>
<keyword evidence="5" id="KW-0653">Protein transport</keyword>
<keyword evidence="13" id="KW-1185">Reference proteome</keyword>
<evidence type="ECO:0000256" key="8">
    <source>
        <dbReference type="ARBA" id="ARBA00031339"/>
    </source>
</evidence>
<dbReference type="Pfam" id="PF04136">
    <property type="entry name" value="COG3_N"/>
    <property type="match status" value="1"/>
</dbReference>
<evidence type="ECO:0000256" key="3">
    <source>
        <dbReference type="ARBA" id="ARBA00020976"/>
    </source>
</evidence>
<dbReference type="GO" id="GO:0006886">
    <property type="term" value="P:intracellular protein transport"/>
    <property type="evidence" value="ECO:0007669"/>
    <property type="project" value="InterPro"/>
</dbReference>